<dbReference type="GO" id="GO:0005634">
    <property type="term" value="C:nucleus"/>
    <property type="evidence" value="ECO:0007669"/>
    <property type="project" value="UniProtKB-SubCell"/>
</dbReference>
<feature type="compositionally biased region" description="Basic residues" evidence="5">
    <location>
        <begin position="109"/>
        <end position="124"/>
    </location>
</feature>
<keyword evidence="7" id="KW-1185">Reference proteome</keyword>
<dbReference type="InterPro" id="IPR000504">
    <property type="entry name" value="RRM_dom"/>
</dbReference>
<feature type="region of interest" description="Disordered" evidence="5">
    <location>
        <begin position="78"/>
        <end position="186"/>
    </location>
</feature>
<feature type="compositionally biased region" description="Low complexity" evidence="5">
    <location>
        <begin position="253"/>
        <end position="269"/>
    </location>
</feature>
<dbReference type="InterPro" id="IPR035979">
    <property type="entry name" value="RBD_domain_sf"/>
</dbReference>
<dbReference type="SUPFAM" id="SSF54928">
    <property type="entry name" value="RNA-binding domain, RBD"/>
    <property type="match status" value="2"/>
</dbReference>
<dbReference type="CDD" id="cd12373">
    <property type="entry name" value="RRM_SRSF3_like"/>
    <property type="match status" value="2"/>
</dbReference>
<dbReference type="KEGG" id="goe:100904514"/>
<dbReference type="GO" id="GO:0003723">
    <property type="term" value="F:RNA binding"/>
    <property type="evidence" value="ECO:0007669"/>
    <property type="project" value="UniProtKB-UniRule"/>
</dbReference>
<proteinExistence type="predicted"/>
<feature type="compositionally biased region" description="Basic residues" evidence="5">
    <location>
        <begin position="397"/>
        <end position="409"/>
    </location>
</feature>
<reference evidence="8" key="1">
    <citation type="submission" date="2025-08" db="UniProtKB">
        <authorList>
            <consortium name="RefSeq"/>
        </authorList>
    </citation>
    <scope>IDENTIFICATION</scope>
</reference>
<dbReference type="RefSeq" id="XP_018495260.1">
    <property type="nucleotide sequence ID" value="XM_018639744.1"/>
</dbReference>
<feature type="domain" description="RRM" evidence="6">
    <location>
        <begin position="10"/>
        <end position="83"/>
    </location>
</feature>
<dbReference type="PANTHER" id="PTHR48038">
    <property type="entry name" value="RIBONUCLEOPROTEIN RB97D"/>
    <property type="match status" value="1"/>
</dbReference>
<evidence type="ECO:0000256" key="1">
    <source>
        <dbReference type="ARBA" id="ARBA00004123"/>
    </source>
</evidence>
<feature type="domain" description="RRM" evidence="6">
    <location>
        <begin position="298"/>
        <end position="371"/>
    </location>
</feature>
<evidence type="ECO:0000256" key="5">
    <source>
        <dbReference type="SAM" id="MobiDB-lite"/>
    </source>
</evidence>
<dbReference type="Pfam" id="PF00076">
    <property type="entry name" value="RRM_1"/>
    <property type="match status" value="2"/>
</dbReference>
<comment type="subcellular location">
    <subcellularLocation>
        <location evidence="1">Nucleus</location>
    </subcellularLocation>
</comment>
<protein>
    <submittedName>
        <fullName evidence="8">Serine/arginine-rich splicing factor 4</fullName>
    </submittedName>
</protein>
<feature type="region of interest" description="Disordered" evidence="5">
    <location>
        <begin position="365"/>
        <end position="438"/>
    </location>
</feature>
<keyword evidence="3" id="KW-0539">Nucleus</keyword>
<dbReference type="InterPro" id="IPR012677">
    <property type="entry name" value="Nucleotide-bd_a/b_plait_sf"/>
</dbReference>
<keyword evidence="2 4" id="KW-0694">RNA-binding</keyword>
<dbReference type="GeneID" id="100904514"/>
<feature type="compositionally biased region" description="Basic residues" evidence="5">
    <location>
        <begin position="371"/>
        <end position="389"/>
    </location>
</feature>
<dbReference type="PANTHER" id="PTHR48038:SF3">
    <property type="entry name" value="SPLICING FACTOR, ARGININE_SERINE-RICH 1-RELATED"/>
    <property type="match status" value="1"/>
</dbReference>
<dbReference type="SMART" id="SM00360">
    <property type="entry name" value="RRM"/>
    <property type="match status" value="2"/>
</dbReference>
<dbReference type="FunFam" id="3.30.70.330:FF:001074">
    <property type="entry name" value="Splicing factor, arginine/serine-rich 7"/>
    <property type="match status" value="2"/>
</dbReference>
<dbReference type="Proteomes" id="UP000694867">
    <property type="component" value="Unplaced"/>
</dbReference>
<feature type="compositionally biased region" description="Basic and acidic residues" evidence="5">
    <location>
        <begin position="410"/>
        <end position="425"/>
    </location>
</feature>
<evidence type="ECO:0000256" key="2">
    <source>
        <dbReference type="ARBA" id="ARBA00022884"/>
    </source>
</evidence>
<accession>A0AAJ7P9V4</accession>
<gene>
    <name evidence="8" type="primary">LOC100904514</name>
</gene>
<evidence type="ECO:0000256" key="3">
    <source>
        <dbReference type="ARBA" id="ARBA00023242"/>
    </source>
</evidence>
<sequence length="438" mass="49805">MSNRDWELTCKVYIGNLANHTSRHDIEAAFGKYGSLRNVWVARNPPGFAFVEFEDSRDAEDAVRALDGSRICGSRVKCEMSHGKRRNGGPRGGRGGRRSRSRSYERKRSYSRSRSRSRSKSHGKDRRDVGPVRGGGAPRRERSFSRSPSRDRRTNKVRALERREAGSTVRRPTPSNPPPKTKRKKLPWLIDSQGFKLMRGPQLELAQWFESARAEAAERLYRSNACYGRGGKDFGGEEPFEGCRRSSCDVKTRPPSLSRGSISGSRSRSFAGNYVQPPKEVKLPAHAKMSSRDWDLSCKVYIGNLANHTSRHDIESAFGKYGSLRNVWVARNPPGFAFVEFDDSRDAEDACRALDGSRICGARIKVEMSHGKRRNGGPRGGRGGRRSRSRSYERKRSYSRSRSRSRSRSYGKERREPPPRRERSYSRSVSRSRSRDRH</sequence>
<evidence type="ECO:0000256" key="4">
    <source>
        <dbReference type="PROSITE-ProRule" id="PRU00176"/>
    </source>
</evidence>
<name>A0AAJ7P9V4_9ACAR</name>
<evidence type="ECO:0000313" key="7">
    <source>
        <dbReference type="Proteomes" id="UP000694867"/>
    </source>
</evidence>
<dbReference type="Gene3D" id="3.30.70.330">
    <property type="match status" value="2"/>
</dbReference>
<evidence type="ECO:0000313" key="8">
    <source>
        <dbReference type="RefSeq" id="XP_018495260.1"/>
    </source>
</evidence>
<dbReference type="AlphaFoldDB" id="A0AAJ7P9V4"/>
<feature type="compositionally biased region" description="Basic and acidic residues" evidence="5">
    <location>
        <begin position="138"/>
        <end position="165"/>
    </location>
</feature>
<evidence type="ECO:0000259" key="6">
    <source>
        <dbReference type="PROSITE" id="PS50102"/>
    </source>
</evidence>
<dbReference type="PROSITE" id="PS50102">
    <property type="entry name" value="RRM"/>
    <property type="match status" value="2"/>
</dbReference>
<feature type="compositionally biased region" description="Basic residues" evidence="5">
    <location>
        <begin position="83"/>
        <end position="101"/>
    </location>
</feature>
<feature type="region of interest" description="Disordered" evidence="5">
    <location>
        <begin position="248"/>
        <end position="273"/>
    </location>
</feature>
<organism evidence="7 8">
    <name type="scientific">Galendromus occidentalis</name>
    <name type="common">western predatory mite</name>
    <dbReference type="NCBI Taxonomy" id="34638"/>
    <lineage>
        <taxon>Eukaryota</taxon>
        <taxon>Metazoa</taxon>
        <taxon>Ecdysozoa</taxon>
        <taxon>Arthropoda</taxon>
        <taxon>Chelicerata</taxon>
        <taxon>Arachnida</taxon>
        <taxon>Acari</taxon>
        <taxon>Parasitiformes</taxon>
        <taxon>Mesostigmata</taxon>
        <taxon>Gamasina</taxon>
        <taxon>Phytoseioidea</taxon>
        <taxon>Phytoseiidae</taxon>
        <taxon>Typhlodrominae</taxon>
        <taxon>Galendromus</taxon>
    </lineage>
</organism>